<dbReference type="GO" id="GO:0000774">
    <property type="term" value="F:adenyl-nucleotide exchange factor activity"/>
    <property type="evidence" value="ECO:0007669"/>
    <property type="project" value="InterPro"/>
</dbReference>
<comment type="function">
    <text evidence="3">Participates actively in the response to hyperosmotic and heat shock by preventing the aggregation of stress-denatured proteins, in association with DnaK and GrpE. It is the nucleotide exchange factor for DnaK and may function as a thermosensor. Unfolded proteins bind initially to DnaJ; upon interaction with the DnaJ-bound protein, DnaK hydrolyzes its bound ATP, resulting in the formation of a stable complex. GrpE releases ADP from DnaK; ATP binding to DnaK triggers the release of the substrate protein, thus completing the reaction cycle. Several rounds of ATP-dependent interactions between DnaJ, DnaK and GrpE are required for fully efficient folding.</text>
</comment>
<dbReference type="GO" id="GO:0051087">
    <property type="term" value="F:protein-folding chaperone binding"/>
    <property type="evidence" value="ECO:0007669"/>
    <property type="project" value="InterPro"/>
</dbReference>
<dbReference type="EMBL" id="MGKI01000011">
    <property type="protein sequence ID" value="OGN22483.1"/>
    <property type="molecule type" value="Genomic_DNA"/>
</dbReference>
<dbReference type="PANTHER" id="PTHR21237:SF23">
    <property type="entry name" value="GRPE PROTEIN HOMOLOG, MITOCHONDRIAL"/>
    <property type="match status" value="1"/>
</dbReference>
<sequence>MDEPKNENNNTEVDKLTKCEQEKEEYLNNWKRERADFLNYKKDELKRLEEFVKFANEAVILEIVEILDDLERAAKELNNEGLDQVLKKFQDLLKKHDVERISVDTAFDPLLHEAVEGAEGDKLEEIRAGYKMHGQVVRPARVKITK</sequence>
<dbReference type="InterPro" id="IPR009012">
    <property type="entry name" value="GrpE_head"/>
</dbReference>
<dbReference type="Proteomes" id="UP000178227">
    <property type="component" value="Unassembled WGS sequence"/>
</dbReference>
<reference evidence="5 6" key="1">
    <citation type="journal article" date="2016" name="Nat. Commun.">
        <title>Thousands of microbial genomes shed light on interconnected biogeochemical processes in an aquifer system.</title>
        <authorList>
            <person name="Anantharaman K."/>
            <person name="Brown C.T."/>
            <person name="Hug L.A."/>
            <person name="Sharon I."/>
            <person name="Castelle C.J."/>
            <person name="Probst A.J."/>
            <person name="Thomas B.C."/>
            <person name="Singh A."/>
            <person name="Wilkins M.J."/>
            <person name="Karaoz U."/>
            <person name="Brodie E.L."/>
            <person name="Williams K.H."/>
            <person name="Hubbard S.S."/>
            <person name="Banfield J.F."/>
        </authorList>
    </citation>
    <scope>NUCLEOTIDE SEQUENCE [LARGE SCALE GENOMIC DNA]</scope>
</reference>
<evidence type="ECO:0000313" key="5">
    <source>
        <dbReference type="EMBL" id="OGN22483.1"/>
    </source>
</evidence>
<dbReference type="Gene3D" id="2.30.22.10">
    <property type="entry name" value="Head domain of nucleotide exchange factor GrpE"/>
    <property type="match status" value="1"/>
</dbReference>
<evidence type="ECO:0000256" key="2">
    <source>
        <dbReference type="ARBA" id="ARBA00023186"/>
    </source>
</evidence>
<proteinExistence type="inferred from homology"/>
<dbReference type="GO" id="GO:0042803">
    <property type="term" value="F:protein homodimerization activity"/>
    <property type="evidence" value="ECO:0007669"/>
    <property type="project" value="InterPro"/>
</dbReference>
<evidence type="ECO:0000256" key="4">
    <source>
        <dbReference type="RuleBase" id="RU004478"/>
    </source>
</evidence>
<dbReference type="GO" id="GO:0051082">
    <property type="term" value="F:unfolded protein binding"/>
    <property type="evidence" value="ECO:0007669"/>
    <property type="project" value="TreeGrafter"/>
</dbReference>
<comment type="subunit">
    <text evidence="3">Homodimer.</text>
</comment>
<comment type="subcellular location">
    <subcellularLocation>
        <location evidence="3">Cytoplasm</location>
    </subcellularLocation>
</comment>
<evidence type="ECO:0000256" key="3">
    <source>
        <dbReference type="HAMAP-Rule" id="MF_01151"/>
    </source>
</evidence>
<name>A0A1F8GAX5_9BACT</name>
<keyword evidence="3" id="KW-0963">Cytoplasm</keyword>
<dbReference type="PANTHER" id="PTHR21237">
    <property type="entry name" value="GRPE PROTEIN"/>
    <property type="match status" value="1"/>
</dbReference>
<dbReference type="GO" id="GO:0005737">
    <property type="term" value="C:cytoplasm"/>
    <property type="evidence" value="ECO:0007669"/>
    <property type="project" value="UniProtKB-SubCell"/>
</dbReference>
<protein>
    <recommendedName>
        <fullName evidence="3">Protein GrpE</fullName>
    </recommendedName>
    <alternativeName>
        <fullName evidence="3">HSP-70 cofactor</fullName>
    </alternativeName>
</protein>
<gene>
    <name evidence="3" type="primary">grpE</name>
    <name evidence="5" type="ORF">A2918_01835</name>
</gene>
<dbReference type="STRING" id="1802694.A2918_01835"/>
<comment type="caution">
    <text evidence="5">The sequence shown here is derived from an EMBL/GenBank/DDBJ whole genome shotgun (WGS) entry which is preliminary data.</text>
</comment>
<dbReference type="HAMAP" id="MF_01151">
    <property type="entry name" value="GrpE"/>
    <property type="match status" value="1"/>
</dbReference>
<dbReference type="AlphaFoldDB" id="A0A1F8GAX5"/>
<dbReference type="InterPro" id="IPR013805">
    <property type="entry name" value="GrpE_CC"/>
</dbReference>
<dbReference type="SUPFAM" id="SSF51064">
    <property type="entry name" value="Head domain of nucleotide exchange factor GrpE"/>
    <property type="match status" value="1"/>
</dbReference>
<dbReference type="Gene3D" id="3.90.20.20">
    <property type="match status" value="1"/>
</dbReference>
<organism evidence="5 6">
    <name type="scientific">Candidatus Yanofskybacteria bacterium RIFCSPLOWO2_01_FULL_42_49</name>
    <dbReference type="NCBI Taxonomy" id="1802694"/>
    <lineage>
        <taxon>Bacteria</taxon>
        <taxon>Candidatus Yanofskyibacteriota</taxon>
    </lineage>
</organism>
<keyword evidence="2 3" id="KW-0143">Chaperone</keyword>
<dbReference type="SUPFAM" id="SSF58014">
    <property type="entry name" value="Coiled-coil domain of nucleotide exchange factor GrpE"/>
    <property type="match status" value="1"/>
</dbReference>
<dbReference type="Pfam" id="PF01025">
    <property type="entry name" value="GrpE"/>
    <property type="match status" value="1"/>
</dbReference>
<comment type="similarity">
    <text evidence="1 3 4">Belongs to the GrpE family.</text>
</comment>
<dbReference type="GO" id="GO:0006457">
    <property type="term" value="P:protein folding"/>
    <property type="evidence" value="ECO:0007669"/>
    <property type="project" value="InterPro"/>
</dbReference>
<dbReference type="InterPro" id="IPR000740">
    <property type="entry name" value="GrpE"/>
</dbReference>
<evidence type="ECO:0000313" key="6">
    <source>
        <dbReference type="Proteomes" id="UP000178227"/>
    </source>
</evidence>
<keyword evidence="3" id="KW-0346">Stress response</keyword>
<accession>A0A1F8GAX5</accession>
<evidence type="ECO:0000256" key="1">
    <source>
        <dbReference type="ARBA" id="ARBA00009054"/>
    </source>
</evidence>
<dbReference type="PRINTS" id="PR00773">
    <property type="entry name" value="GRPEPROTEIN"/>
</dbReference>